<keyword evidence="1" id="KW-0472">Membrane</keyword>
<keyword evidence="1" id="KW-1133">Transmembrane helix</keyword>
<dbReference type="EMBL" id="MCGO01000008">
    <property type="protein sequence ID" value="ORY50091.1"/>
    <property type="molecule type" value="Genomic_DNA"/>
</dbReference>
<evidence type="ECO:0000313" key="2">
    <source>
        <dbReference type="EMBL" id="ORY50091.1"/>
    </source>
</evidence>
<comment type="caution">
    <text evidence="2">The sequence shown here is derived from an EMBL/GenBank/DDBJ whole genome shotgun (WGS) entry which is preliminary data.</text>
</comment>
<feature type="transmembrane region" description="Helical" evidence="1">
    <location>
        <begin position="60"/>
        <end position="83"/>
    </location>
</feature>
<evidence type="ECO:0000256" key="1">
    <source>
        <dbReference type="SAM" id="Phobius"/>
    </source>
</evidence>
<name>A0A1Y2CSV3_9FUNG</name>
<dbReference type="Proteomes" id="UP000193642">
    <property type="component" value="Unassembled WGS sequence"/>
</dbReference>
<protein>
    <recommendedName>
        <fullName evidence="4">BAP29/BAP31 transmembrane domain-containing protein</fullName>
    </recommendedName>
</protein>
<proteinExistence type="predicted"/>
<dbReference type="AlphaFoldDB" id="A0A1Y2CSV3"/>
<organism evidence="2 3">
    <name type="scientific">Rhizoclosmatium globosum</name>
    <dbReference type="NCBI Taxonomy" id="329046"/>
    <lineage>
        <taxon>Eukaryota</taxon>
        <taxon>Fungi</taxon>
        <taxon>Fungi incertae sedis</taxon>
        <taxon>Chytridiomycota</taxon>
        <taxon>Chytridiomycota incertae sedis</taxon>
        <taxon>Chytridiomycetes</taxon>
        <taxon>Chytridiales</taxon>
        <taxon>Chytriomycetaceae</taxon>
        <taxon>Rhizoclosmatium</taxon>
    </lineage>
</organism>
<sequence length="118" mass="13708">MVKQLRDISKIKEAQFAFWAALAIIGLLFVESIVSLYGIYGETGRFLHDHHTPDRDLYFYQVKVLIAEKHLVSSGFALMMAIVDFMRLREKNNYIKLLEKYENKPEGEEVPAAEKKEN</sequence>
<evidence type="ECO:0000313" key="3">
    <source>
        <dbReference type="Proteomes" id="UP000193642"/>
    </source>
</evidence>
<keyword evidence="1" id="KW-0812">Transmembrane</keyword>
<evidence type="ECO:0008006" key="4">
    <source>
        <dbReference type="Google" id="ProtNLM"/>
    </source>
</evidence>
<keyword evidence="3" id="KW-1185">Reference proteome</keyword>
<feature type="transmembrane region" description="Helical" evidence="1">
    <location>
        <begin position="16"/>
        <end position="40"/>
    </location>
</feature>
<gene>
    <name evidence="2" type="ORF">BCR33DRAFT_713666</name>
</gene>
<reference evidence="2 3" key="1">
    <citation type="submission" date="2016-07" db="EMBL/GenBank/DDBJ databases">
        <title>Pervasive Adenine N6-methylation of Active Genes in Fungi.</title>
        <authorList>
            <consortium name="DOE Joint Genome Institute"/>
            <person name="Mondo S.J."/>
            <person name="Dannebaum R.O."/>
            <person name="Kuo R.C."/>
            <person name="Labutti K."/>
            <person name="Haridas S."/>
            <person name="Kuo A."/>
            <person name="Salamov A."/>
            <person name="Ahrendt S.R."/>
            <person name="Lipzen A."/>
            <person name="Sullivan W."/>
            <person name="Andreopoulos W.B."/>
            <person name="Clum A."/>
            <person name="Lindquist E."/>
            <person name="Daum C."/>
            <person name="Ramamoorthy G.K."/>
            <person name="Gryganskyi A."/>
            <person name="Culley D."/>
            <person name="Magnuson J.K."/>
            <person name="James T.Y."/>
            <person name="O'Malley M.A."/>
            <person name="Stajich J.E."/>
            <person name="Spatafora J.W."/>
            <person name="Visel A."/>
            <person name="Grigoriev I.V."/>
        </authorList>
    </citation>
    <scope>NUCLEOTIDE SEQUENCE [LARGE SCALE GENOMIC DNA]</scope>
    <source>
        <strain evidence="2 3">JEL800</strain>
    </source>
</reference>
<dbReference type="OrthoDB" id="2134960at2759"/>
<accession>A0A1Y2CSV3</accession>